<protein>
    <submittedName>
        <fullName evidence="5">N-acetylmuramoyl-L-alanine amidase</fullName>
        <ecNumber evidence="5">3.5.1.28</ecNumber>
    </submittedName>
</protein>
<dbReference type="CDD" id="cd02696">
    <property type="entry name" value="MurNAc-LAA"/>
    <property type="match status" value="1"/>
</dbReference>
<sequence>MGKLPKTLRTALVLSLVSGCFASTSTVSAASGTTFTKTSYQTTDALNLRSSNSTSSKKLLTIPKTTKVTSSYRKGSWYKLSYKGKTGYVTGSYLKKIESGTSFSKTSYKTTDALSLRSAATTSSTRLLTIPKGAGVQSSFKSGNWYKVTYANKTGYVSGSYLKKVTTPAKTTVYTTTDRLNFRSSPSTSGKVLTTIPSGTAVNSLAVKSNWHTVQYQGKTGYVMGTYLKKGTSVPASTTGNVDYSGSKMYVLIPSGNSVALRASASTLSGQIARLGRGTPVVVTNSRHQTKGFVAVRTASGQSGYVDATYLTLFQPAPSNRPLLVLDPGHGGHDAGAVRYGVTERDIVLAVTKQVAERLAGKVDVTMSRYTNDYYPSLGERSALANSHATTAFVSVHINASTSTQAYGAETFYYKGASSINLARNVQQRLVSYAGMRDRSVHYANYAVIRGTKAPSILAELGFLSNSADRAKLTNASYQSRYAQAIADGILASL</sequence>
<dbReference type="InterPro" id="IPR003646">
    <property type="entry name" value="SH3-like_bac-type"/>
</dbReference>
<dbReference type="SMART" id="SM00287">
    <property type="entry name" value="SH3b"/>
    <property type="match status" value="4"/>
</dbReference>
<keyword evidence="3" id="KW-0732">Signal</keyword>
<dbReference type="PANTHER" id="PTHR30404:SF0">
    <property type="entry name" value="N-ACETYLMURAMOYL-L-ALANINE AMIDASE AMIC"/>
    <property type="match status" value="1"/>
</dbReference>
<dbReference type="Gene3D" id="3.40.630.40">
    <property type="entry name" value="Zn-dependent exopeptidases"/>
    <property type="match status" value="1"/>
</dbReference>
<evidence type="ECO:0000259" key="4">
    <source>
        <dbReference type="PROSITE" id="PS51781"/>
    </source>
</evidence>
<dbReference type="EMBL" id="CP075897">
    <property type="protein sequence ID" value="QWB29599.1"/>
    <property type="molecule type" value="Genomic_DNA"/>
</dbReference>
<dbReference type="PROSITE" id="PS51781">
    <property type="entry name" value="SH3B"/>
    <property type="match status" value="3"/>
</dbReference>
<keyword evidence="2" id="KW-0961">Cell wall biogenesis/degradation</keyword>
<evidence type="ECO:0000256" key="3">
    <source>
        <dbReference type="SAM" id="SignalP"/>
    </source>
</evidence>
<name>A0ABX8G7P5_EXIAC</name>
<dbReference type="Proteomes" id="UP000679498">
    <property type="component" value="Chromosome"/>
</dbReference>
<dbReference type="GO" id="GO:0008745">
    <property type="term" value="F:N-acetylmuramoyl-L-alanine amidase activity"/>
    <property type="evidence" value="ECO:0007669"/>
    <property type="project" value="UniProtKB-EC"/>
</dbReference>
<accession>A0ABX8G7P5</accession>
<reference evidence="5 6" key="1">
    <citation type="submission" date="2021-05" db="EMBL/GenBank/DDBJ databases">
        <title>Biocontrol using Exiguobacterium acetylicum SI17 against litchi downy blight caused by Peronophythora litchii.</title>
        <authorList>
            <person name="Zheng L."/>
        </authorList>
    </citation>
    <scope>NUCLEOTIDE SEQUENCE [LARGE SCALE GENOMIC DNA]</scope>
    <source>
        <strain evidence="5 6">SI17</strain>
    </source>
</reference>
<organism evidence="5 6">
    <name type="scientific">Exiguobacterium acetylicum</name>
    <name type="common">Brevibacterium acetylicum</name>
    <dbReference type="NCBI Taxonomy" id="41170"/>
    <lineage>
        <taxon>Bacteria</taxon>
        <taxon>Bacillati</taxon>
        <taxon>Bacillota</taxon>
        <taxon>Bacilli</taxon>
        <taxon>Bacillales</taxon>
        <taxon>Bacillales Family XII. Incertae Sedis</taxon>
        <taxon>Exiguobacterium</taxon>
    </lineage>
</organism>
<dbReference type="SMART" id="SM00646">
    <property type="entry name" value="Ami_3"/>
    <property type="match status" value="1"/>
</dbReference>
<dbReference type="GeneID" id="88812712"/>
<dbReference type="EC" id="3.5.1.28" evidence="5"/>
<evidence type="ECO:0000256" key="2">
    <source>
        <dbReference type="ARBA" id="ARBA00023316"/>
    </source>
</evidence>
<feature type="domain" description="SH3b" evidence="4">
    <location>
        <begin position="104"/>
        <end position="166"/>
    </location>
</feature>
<dbReference type="InterPro" id="IPR002508">
    <property type="entry name" value="MurNAc-LAA_cat"/>
</dbReference>
<dbReference type="RefSeq" id="WP_069940945.1">
    <property type="nucleotide sequence ID" value="NZ_CP075897.1"/>
</dbReference>
<evidence type="ECO:0000256" key="1">
    <source>
        <dbReference type="ARBA" id="ARBA00022801"/>
    </source>
</evidence>
<proteinExistence type="predicted"/>
<dbReference type="InterPro" id="IPR050695">
    <property type="entry name" value="N-acetylmuramoyl_amidase_3"/>
</dbReference>
<dbReference type="PANTHER" id="PTHR30404">
    <property type="entry name" value="N-ACETYLMURAMOYL-L-ALANINE AMIDASE"/>
    <property type="match status" value="1"/>
</dbReference>
<keyword evidence="6" id="KW-1185">Reference proteome</keyword>
<feature type="chain" id="PRO_5047427776" evidence="3">
    <location>
        <begin position="30"/>
        <end position="494"/>
    </location>
</feature>
<dbReference type="Pfam" id="PF01520">
    <property type="entry name" value="Amidase_3"/>
    <property type="match status" value="1"/>
</dbReference>
<dbReference type="Gene3D" id="2.30.30.40">
    <property type="entry name" value="SH3 Domains"/>
    <property type="match status" value="4"/>
</dbReference>
<feature type="signal peptide" evidence="3">
    <location>
        <begin position="1"/>
        <end position="29"/>
    </location>
</feature>
<keyword evidence="1 5" id="KW-0378">Hydrolase</keyword>
<feature type="domain" description="SH3b" evidence="4">
    <location>
        <begin position="170"/>
        <end position="232"/>
    </location>
</feature>
<feature type="domain" description="SH3b" evidence="4">
    <location>
        <begin position="36"/>
        <end position="98"/>
    </location>
</feature>
<dbReference type="SUPFAM" id="SSF53187">
    <property type="entry name" value="Zn-dependent exopeptidases"/>
    <property type="match status" value="1"/>
</dbReference>
<dbReference type="PROSITE" id="PS51257">
    <property type="entry name" value="PROKAR_LIPOPROTEIN"/>
    <property type="match status" value="1"/>
</dbReference>
<gene>
    <name evidence="5" type="ORF">KKI46_13530</name>
</gene>
<dbReference type="Pfam" id="PF08239">
    <property type="entry name" value="SH3_3"/>
    <property type="match status" value="3"/>
</dbReference>
<evidence type="ECO:0000313" key="6">
    <source>
        <dbReference type="Proteomes" id="UP000679498"/>
    </source>
</evidence>
<evidence type="ECO:0000313" key="5">
    <source>
        <dbReference type="EMBL" id="QWB29599.1"/>
    </source>
</evidence>